<protein>
    <recommendedName>
        <fullName evidence="4">HTH marR-type domain-containing protein</fullName>
    </recommendedName>
</protein>
<accession>A0A2S6N340</accession>
<dbReference type="GO" id="GO:0003677">
    <property type="term" value="F:DNA binding"/>
    <property type="evidence" value="ECO:0007669"/>
    <property type="project" value="UniProtKB-KW"/>
</dbReference>
<dbReference type="PANTHER" id="PTHR33164">
    <property type="entry name" value="TRANSCRIPTIONAL REGULATOR, MARR FAMILY"/>
    <property type="match status" value="1"/>
</dbReference>
<proteinExistence type="predicted"/>
<reference evidence="5 6" key="1">
    <citation type="journal article" date="2018" name="Arch. Microbiol.">
        <title>New insights into the metabolic potential of the phototrophic purple bacterium Rhodopila globiformis DSM 161(T) from its draft genome sequence and evidence for a vanadium-dependent nitrogenase.</title>
        <authorList>
            <person name="Imhoff J.F."/>
            <person name="Rahn T."/>
            <person name="Kunzel S."/>
            <person name="Neulinger S.C."/>
        </authorList>
    </citation>
    <scope>NUCLEOTIDE SEQUENCE [LARGE SCALE GENOMIC DNA]</scope>
    <source>
        <strain evidence="5 6">DSM 161</strain>
    </source>
</reference>
<dbReference type="GO" id="GO:0003700">
    <property type="term" value="F:DNA-binding transcription factor activity"/>
    <property type="evidence" value="ECO:0007669"/>
    <property type="project" value="InterPro"/>
</dbReference>
<evidence type="ECO:0000259" key="4">
    <source>
        <dbReference type="PROSITE" id="PS50995"/>
    </source>
</evidence>
<name>A0A2S6N340_RHOGL</name>
<dbReference type="InterPro" id="IPR000835">
    <property type="entry name" value="HTH_MarR-typ"/>
</dbReference>
<dbReference type="InterPro" id="IPR023187">
    <property type="entry name" value="Tscrpt_reg_MarR-type_CS"/>
</dbReference>
<evidence type="ECO:0000313" key="6">
    <source>
        <dbReference type="Proteomes" id="UP000239724"/>
    </source>
</evidence>
<evidence type="ECO:0000256" key="1">
    <source>
        <dbReference type="ARBA" id="ARBA00023015"/>
    </source>
</evidence>
<gene>
    <name evidence="5" type="ORF">CCS01_22670</name>
</gene>
<dbReference type="Pfam" id="PF01047">
    <property type="entry name" value="MarR"/>
    <property type="match status" value="1"/>
</dbReference>
<evidence type="ECO:0000256" key="3">
    <source>
        <dbReference type="ARBA" id="ARBA00023163"/>
    </source>
</evidence>
<feature type="domain" description="HTH marR-type" evidence="4">
    <location>
        <begin position="13"/>
        <end position="142"/>
    </location>
</feature>
<keyword evidence="2" id="KW-0238">DNA-binding</keyword>
<keyword evidence="1" id="KW-0805">Transcription regulation</keyword>
<dbReference type="SMART" id="SM00347">
    <property type="entry name" value="HTH_MARR"/>
    <property type="match status" value="1"/>
</dbReference>
<dbReference type="AlphaFoldDB" id="A0A2S6N340"/>
<dbReference type="PROSITE" id="PS01117">
    <property type="entry name" value="HTH_MARR_1"/>
    <property type="match status" value="1"/>
</dbReference>
<dbReference type="SUPFAM" id="SSF46785">
    <property type="entry name" value="Winged helix' DNA-binding domain"/>
    <property type="match status" value="1"/>
</dbReference>
<evidence type="ECO:0000313" key="5">
    <source>
        <dbReference type="EMBL" id="PPQ29044.1"/>
    </source>
</evidence>
<organism evidence="5 6">
    <name type="scientific">Rhodopila globiformis</name>
    <name type="common">Rhodopseudomonas globiformis</name>
    <dbReference type="NCBI Taxonomy" id="1071"/>
    <lineage>
        <taxon>Bacteria</taxon>
        <taxon>Pseudomonadati</taxon>
        <taxon>Pseudomonadota</taxon>
        <taxon>Alphaproteobacteria</taxon>
        <taxon>Acetobacterales</taxon>
        <taxon>Acetobacteraceae</taxon>
        <taxon>Rhodopila</taxon>
    </lineage>
</organism>
<dbReference type="InterPro" id="IPR039422">
    <property type="entry name" value="MarR/SlyA-like"/>
</dbReference>
<dbReference type="EMBL" id="NHRY01000234">
    <property type="protein sequence ID" value="PPQ29044.1"/>
    <property type="molecule type" value="Genomic_DNA"/>
</dbReference>
<dbReference type="Gene3D" id="1.10.10.10">
    <property type="entry name" value="Winged helix-like DNA-binding domain superfamily/Winged helix DNA-binding domain"/>
    <property type="match status" value="1"/>
</dbReference>
<dbReference type="InterPro" id="IPR036388">
    <property type="entry name" value="WH-like_DNA-bd_sf"/>
</dbReference>
<keyword evidence="3" id="KW-0804">Transcription</keyword>
<dbReference type="RefSeq" id="WP_104521098.1">
    <property type="nucleotide sequence ID" value="NZ_NHRY01000234.1"/>
</dbReference>
<dbReference type="OrthoDB" id="7349109at2"/>
<dbReference type="GO" id="GO:0006950">
    <property type="term" value="P:response to stress"/>
    <property type="evidence" value="ECO:0007669"/>
    <property type="project" value="TreeGrafter"/>
</dbReference>
<evidence type="ECO:0000256" key="2">
    <source>
        <dbReference type="ARBA" id="ARBA00023125"/>
    </source>
</evidence>
<dbReference type="PRINTS" id="PR00598">
    <property type="entry name" value="HTHMARR"/>
</dbReference>
<dbReference type="InterPro" id="IPR036390">
    <property type="entry name" value="WH_DNA-bd_sf"/>
</dbReference>
<dbReference type="PROSITE" id="PS50995">
    <property type="entry name" value="HTH_MARR_2"/>
    <property type="match status" value="1"/>
</dbReference>
<comment type="caution">
    <text evidence="5">The sequence shown here is derived from an EMBL/GenBank/DDBJ whole genome shotgun (WGS) entry which is preliminary data.</text>
</comment>
<sequence>MNKPVPPDLHDKPAYLIRRCHQIALALFLERCAEFDLTPVQYALLKAAEAEPGADQITLAGMAALDRSNAARLALALETRGLLRRAPDPNDRRVRRLSLTAEGQALLRRAQPAVERVQEDLLAPLKPAERRTFVAALEKIADAHNESSRAPLRLPDADEAA</sequence>
<keyword evidence="6" id="KW-1185">Reference proteome</keyword>
<dbReference type="Proteomes" id="UP000239724">
    <property type="component" value="Unassembled WGS sequence"/>
</dbReference>
<dbReference type="PANTHER" id="PTHR33164:SF95">
    <property type="entry name" value="TRANSCRIPTIONAL REGULATOR"/>
    <property type="match status" value="1"/>
</dbReference>